<keyword evidence="1" id="KW-0732">Signal</keyword>
<protein>
    <recommendedName>
        <fullName evidence="4">Lipoprotein</fullName>
    </recommendedName>
</protein>
<reference evidence="2" key="1">
    <citation type="submission" date="2013-04" db="EMBL/GenBank/DDBJ databases">
        <title>The genome sequencing project of 58 acetic acid bacteria.</title>
        <authorList>
            <person name="Okamoto-Kainuma A."/>
            <person name="Ishikawa M."/>
            <person name="Umino S."/>
            <person name="Koizumi Y."/>
            <person name="Shiwa Y."/>
            <person name="Yoshikawa H."/>
            <person name="Matsutani M."/>
            <person name="Matsushita K."/>
        </authorList>
    </citation>
    <scope>NUCLEOTIDE SEQUENCE</scope>
    <source>
        <strain evidence="2">NBRC 106556</strain>
    </source>
</reference>
<feature type="chain" id="PRO_5046650285" description="Lipoprotein" evidence="1">
    <location>
        <begin position="20"/>
        <end position="70"/>
    </location>
</feature>
<sequence length="70" mass="7652">MKYVMLLGSVVFLSGCTVAQPHAFCPAMHGWDKAFQHAMAGEVLAHWQDCPALLQAAMQLVELHRACGVQ</sequence>
<name>A0ABQ0QH31_9PROT</name>
<evidence type="ECO:0000256" key="1">
    <source>
        <dbReference type="SAM" id="SignalP"/>
    </source>
</evidence>
<dbReference type="EMBL" id="BAQB01000004">
    <property type="protein sequence ID" value="GBR44601.1"/>
    <property type="molecule type" value="Genomic_DNA"/>
</dbReference>
<dbReference type="PROSITE" id="PS51257">
    <property type="entry name" value="PROKAR_LIPOPROTEIN"/>
    <property type="match status" value="1"/>
</dbReference>
<comment type="caution">
    <text evidence="2">The sequence shown here is derived from an EMBL/GenBank/DDBJ whole genome shotgun (WGS) entry which is preliminary data.</text>
</comment>
<feature type="signal peptide" evidence="1">
    <location>
        <begin position="1"/>
        <end position="19"/>
    </location>
</feature>
<proteinExistence type="predicted"/>
<dbReference type="Proteomes" id="UP001062443">
    <property type="component" value="Unassembled WGS sequence"/>
</dbReference>
<evidence type="ECO:0000313" key="3">
    <source>
        <dbReference type="Proteomes" id="UP001062443"/>
    </source>
</evidence>
<dbReference type="RefSeq" id="WP_068171553.1">
    <property type="nucleotide sequence ID" value="NZ_BAQB01000004.1"/>
</dbReference>
<gene>
    <name evidence="2" type="ORF">AA106556_0480</name>
</gene>
<evidence type="ECO:0008006" key="4">
    <source>
        <dbReference type="Google" id="ProtNLM"/>
    </source>
</evidence>
<evidence type="ECO:0000313" key="2">
    <source>
        <dbReference type="EMBL" id="GBR44601.1"/>
    </source>
</evidence>
<keyword evidence="3" id="KW-1185">Reference proteome</keyword>
<accession>A0ABQ0QH31</accession>
<organism evidence="2 3">
    <name type="scientific">Neokomagataea tanensis NBRC 106556</name>
    <dbReference type="NCBI Taxonomy" id="1223519"/>
    <lineage>
        <taxon>Bacteria</taxon>
        <taxon>Pseudomonadati</taxon>
        <taxon>Pseudomonadota</taxon>
        <taxon>Alphaproteobacteria</taxon>
        <taxon>Acetobacterales</taxon>
        <taxon>Acetobacteraceae</taxon>
        <taxon>Neokomagataea</taxon>
    </lineage>
</organism>